<organism evidence="4 5">
    <name type="scientific">Porites lobata</name>
    <dbReference type="NCBI Taxonomy" id="104759"/>
    <lineage>
        <taxon>Eukaryota</taxon>
        <taxon>Metazoa</taxon>
        <taxon>Cnidaria</taxon>
        <taxon>Anthozoa</taxon>
        <taxon>Hexacorallia</taxon>
        <taxon>Scleractinia</taxon>
        <taxon>Fungiina</taxon>
        <taxon>Poritidae</taxon>
        <taxon>Porites</taxon>
    </lineage>
</organism>
<dbReference type="Gene3D" id="3.60.20.40">
    <property type="match status" value="1"/>
</dbReference>
<sequence length="561" mass="61817">MTLNRFERPKPLAVSNGKGQVAGTTEPSTVYSGMDALRKGGTAMYACLATALAEITLATGSYVSYAGVTQILYYEKSSTRVFSINGGWNTPLHGDPSQIPKVHTTGNNGASVLVPGFIAGVVDAAQKFAKFPLKTLFEPALFFAENQSIKSINQLYLNTQTSFYVHVGRSIFTNPETGEPYAYQKLFKQPELADFIKNVSTSGKDYFYNGTWAEEMTTLVKDQKGFIILDDMRGYQTRWERPFNTSYNGRKVFVSGNDWGGVELMEKLYLIELAGIGQTPSSNYLINATEFFWLASISRFSFFVSTYLHSTPNGLSILKENLDLDLSNRYSRETSKAIWHRIGSPEKMKEINCIIKRLLGGEKNVDDFIHGSDAIVAADKEGNICSMIHTINSEMWGTGLFAQGVALPHSAAIFKAFVKQTKSGERLAVGLQPVITFKTENSTQALRPVMALSVVGSSYPVVVSQYVTNLLDSKMNPKEAMESPTFLLPSFSDFFQSVPLEQYSVDDKVLQEVRDMGQGITEVDYLTAYGPIGLGVALTIDDNGVMYGCTHPLRRGLAEGV</sequence>
<dbReference type="InterPro" id="IPR043137">
    <property type="entry name" value="GGT_ssub_C"/>
</dbReference>
<name>A0ABN8RXT0_9CNID</name>
<dbReference type="InterPro" id="IPR029055">
    <property type="entry name" value="Ntn_hydrolases_N"/>
</dbReference>
<keyword evidence="3" id="KW-0865">Zymogen</keyword>
<evidence type="ECO:0000313" key="4">
    <source>
        <dbReference type="EMBL" id="CAH3183358.1"/>
    </source>
</evidence>
<dbReference type="PANTHER" id="PTHR43199">
    <property type="entry name" value="GLUTATHIONE HYDROLASE"/>
    <property type="match status" value="1"/>
</dbReference>
<dbReference type="Proteomes" id="UP001159405">
    <property type="component" value="Unassembled WGS sequence"/>
</dbReference>
<reference evidence="4 5" key="1">
    <citation type="submission" date="2022-05" db="EMBL/GenBank/DDBJ databases">
        <authorList>
            <consortium name="Genoscope - CEA"/>
            <person name="William W."/>
        </authorList>
    </citation>
    <scope>NUCLEOTIDE SEQUENCE [LARGE SCALE GENOMIC DNA]</scope>
</reference>
<dbReference type="InterPro" id="IPR051792">
    <property type="entry name" value="GGT_bact"/>
</dbReference>
<dbReference type="PRINTS" id="PR01210">
    <property type="entry name" value="GGTRANSPTASE"/>
</dbReference>
<comment type="caution">
    <text evidence="4">The sequence shown here is derived from an EMBL/GenBank/DDBJ whole genome shotgun (WGS) entry which is preliminary data.</text>
</comment>
<keyword evidence="5" id="KW-1185">Reference proteome</keyword>
<protein>
    <submittedName>
        <fullName evidence="4">Uncharacterized protein</fullName>
    </submittedName>
</protein>
<evidence type="ECO:0000313" key="5">
    <source>
        <dbReference type="Proteomes" id="UP001159405"/>
    </source>
</evidence>
<keyword evidence="2" id="KW-0378">Hydrolase</keyword>
<keyword evidence="1" id="KW-0808">Transferase</keyword>
<gene>
    <name evidence="4" type="ORF">PLOB_00028501</name>
</gene>
<evidence type="ECO:0000256" key="2">
    <source>
        <dbReference type="ARBA" id="ARBA00022801"/>
    </source>
</evidence>
<dbReference type="EMBL" id="CALNXK010000351">
    <property type="protein sequence ID" value="CAH3183358.1"/>
    <property type="molecule type" value="Genomic_DNA"/>
</dbReference>
<dbReference type="Pfam" id="PF01019">
    <property type="entry name" value="G_glu_transpept"/>
    <property type="match status" value="1"/>
</dbReference>
<proteinExistence type="predicted"/>
<dbReference type="SUPFAM" id="SSF56235">
    <property type="entry name" value="N-terminal nucleophile aminohydrolases (Ntn hydrolases)"/>
    <property type="match status" value="1"/>
</dbReference>
<dbReference type="PANTHER" id="PTHR43199:SF1">
    <property type="entry name" value="GLUTATHIONE HYDROLASE PROENZYME"/>
    <property type="match status" value="1"/>
</dbReference>
<evidence type="ECO:0000256" key="1">
    <source>
        <dbReference type="ARBA" id="ARBA00022679"/>
    </source>
</evidence>
<evidence type="ECO:0000256" key="3">
    <source>
        <dbReference type="ARBA" id="ARBA00023145"/>
    </source>
</evidence>
<accession>A0ABN8RXT0</accession>